<dbReference type="EMBL" id="GBRH01253099">
    <property type="protein sequence ID" value="JAD44796.1"/>
    <property type="molecule type" value="Transcribed_RNA"/>
</dbReference>
<protein>
    <submittedName>
        <fullName evidence="1">Uncharacterized protein</fullName>
    </submittedName>
</protein>
<name>A0A0A9A124_ARUDO</name>
<sequence length="18" mass="2025">MGSRKTKVALVPIVRLKK</sequence>
<reference evidence="1" key="2">
    <citation type="journal article" date="2015" name="Data Brief">
        <title>Shoot transcriptome of the giant reed, Arundo donax.</title>
        <authorList>
            <person name="Barrero R.A."/>
            <person name="Guerrero F.D."/>
            <person name="Moolhuijzen P."/>
            <person name="Goolsby J.A."/>
            <person name="Tidwell J."/>
            <person name="Bellgard S.E."/>
            <person name="Bellgard M.I."/>
        </authorList>
    </citation>
    <scope>NUCLEOTIDE SEQUENCE</scope>
    <source>
        <tissue evidence="1">Shoot tissue taken approximately 20 cm above the soil surface</tissue>
    </source>
</reference>
<proteinExistence type="predicted"/>
<reference evidence="1" key="1">
    <citation type="submission" date="2014-09" db="EMBL/GenBank/DDBJ databases">
        <authorList>
            <person name="Magalhaes I.L.F."/>
            <person name="Oliveira U."/>
            <person name="Santos F.R."/>
            <person name="Vidigal T.H.D.A."/>
            <person name="Brescovit A.D."/>
            <person name="Santos A.J."/>
        </authorList>
    </citation>
    <scope>NUCLEOTIDE SEQUENCE</scope>
    <source>
        <tissue evidence="1">Shoot tissue taken approximately 20 cm above the soil surface</tissue>
    </source>
</reference>
<evidence type="ECO:0000313" key="1">
    <source>
        <dbReference type="EMBL" id="JAD44796.1"/>
    </source>
</evidence>
<dbReference type="AlphaFoldDB" id="A0A0A9A124"/>
<organism evidence="1">
    <name type="scientific">Arundo donax</name>
    <name type="common">Giant reed</name>
    <name type="synonym">Donax arundinaceus</name>
    <dbReference type="NCBI Taxonomy" id="35708"/>
    <lineage>
        <taxon>Eukaryota</taxon>
        <taxon>Viridiplantae</taxon>
        <taxon>Streptophyta</taxon>
        <taxon>Embryophyta</taxon>
        <taxon>Tracheophyta</taxon>
        <taxon>Spermatophyta</taxon>
        <taxon>Magnoliopsida</taxon>
        <taxon>Liliopsida</taxon>
        <taxon>Poales</taxon>
        <taxon>Poaceae</taxon>
        <taxon>PACMAD clade</taxon>
        <taxon>Arundinoideae</taxon>
        <taxon>Arundineae</taxon>
        <taxon>Arundo</taxon>
    </lineage>
</organism>
<accession>A0A0A9A124</accession>